<comment type="similarity">
    <text evidence="1">Belongs to the asparagine synthetase family.</text>
</comment>
<evidence type="ECO:0000256" key="4">
    <source>
        <dbReference type="ARBA" id="ARBA00022962"/>
    </source>
</evidence>
<dbReference type="Pfam" id="PF13537">
    <property type="entry name" value="GATase_7"/>
    <property type="match status" value="1"/>
</dbReference>
<keyword evidence="9" id="KW-1185">Reference proteome</keyword>
<proteinExistence type="inferred from homology"/>
<evidence type="ECO:0000313" key="9">
    <source>
        <dbReference type="Proteomes" id="UP000033072"/>
    </source>
</evidence>
<dbReference type="HOGENOM" id="CLU_435915_0_0_2"/>
<dbReference type="GO" id="GO:0006529">
    <property type="term" value="P:asparagine biosynthetic process"/>
    <property type="evidence" value="ECO:0007669"/>
    <property type="project" value="InterPro"/>
</dbReference>
<accession>A0A0E3WS45</accession>
<dbReference type="SUPFAM" id="SSF52402">
    <property type="entry name" value="Adenine nucleotide alpha hydrolases-like"/>
    <property type="match status" value="1"/>
</dbReference>
<keyword evidence="3 5" id="KW-0067">ATP-binding</keyword>
<evidence type="ECO:0000256" key="1">
    <source>
        <dbReference type="ARBA" id="ARBA00005752"/>
    </source>
</evidence>
<dbReference type="CDD" id="cd00712">
    <property type="entry name" value="AsnB"/>
    <property type="match status" value="1"/>
</dbReference>
<keyword evidence="4" id="KW-0315">Glutamine amidotransferase</keyword>
<name>A0A0E3WS45_9EURY</name>
<dbReference type="InterPro" id="IPR033738">
    <property type="entry name" value="AsnB_N"/>
</dbReference>
<dbReference type="InterPro" id="IPR051786">
    <property type="entry name" value="ASN_synthetase/amidase"/>
</dbReference>
<dbReference type="Pfam" id="PF00733">
    <property type="entry name" value="Asn_synthase"/>
    <property type="match status" value="1"/>
</dbReference>
<dbReference type="GO" id="GO:0005524">
    <property type="term" value="F:ATP binding"/>
    <property type="evidence" value="ECO:0007669"/>
    <property type="project" value="UniProtKB-KW"/>
</dbReference>
<dbReference type="SUPFAM" id="SSF56235">
    <property type="entry name" value="N-terminal nucleophile aminohydrolases (Ntn hydrolases)"/>
    <property type="match status" value="1"/>
</dbReference>
<dbReference type="PANTHER" id="PTHR43284">
    <property type="entry name" value="ASPARAGINE SYNTHETASE (GLUTAMINE-HYDROLYZING)"/>
    <property type="match status" value="1"/>
</dbReference>
<dbReference type="PATRIC" id="fig|1434111.4.peg.3960"/>
<dbReference type="PIRSF" id="PIRSF001589">
    <property type="entry name" value="Asn_synthetase_glu-h"/>
    <property type="match status" value="1"/>
</dbReference>
<dbReference type="Proteomes" id="UP000033072">
    <property type="component" value="Chromosome"/>
</dbReference>
<dbReference type="OrthoDB" id="129788at2157"/>
<reference evidence="8 9" key="1">
    <citation type="submission" date="2014-07" db="EMBL/GenBank/DDBJ databases">
        <title>Methanogenic archaea and the global carbon cycle.</title>
        <authorList>
            <person name="Henriksen J.R."/>
            <person name="Luke J."/>
            <person name="Reinhart S."/>
            <person name="Benedict M.N."/>
            <person name="Youngblut N.D."/>
            <person name="Metcalf M.E."/>
            <person name="Whitaker R.J."/>
            <person name="Metcalf W.W."/>
        </authorList>
    </citation>
    <scope>NUCLEOTIDE SEQUENCE [LARGE SCALE GENOMIC DNA]</scope>
    <source>
        <strain evidence="8 9">Z-7289</strain>
    </source>
</reference>
<dbReference type="EMBL" id="CP009515">
    <property type="protein sequence ID" value="AKB76260.1"/>
    <property type="molecule type" value="Genomic_DNA"/>
</dbReference>
<dbReference type="AlphaFoldDB" id="A0A0E3WS45"/>
<dbReference type="GeneID" id="24807874"/>
<evidence type="ECO:0000256" key="5">
    <source>
        <dbReference type="PIRNR" id="PIRNR001589"/>
    </source>
</evidence>
<dbReference type="InterPro" id="IPR029055">
    <property type="entry name" value="Ntn_hydrolases_N"/>
</dbReference>
<keyword evidence="8" id="KW-0436">Ligase</keyword>
<evidence type="ECO:0000256" key="6">
    <source>
        <dbReference type="PIRSR" id="PIRSR001589-2"/>
    </source>
</evidence>
<protein>
    <recommendedName>
        <fullName evidence="5">Putative asparagine synthetase [glutamine-hydrolyzing]</fullName>
        <ecNumber evidence="5">6.3.5.4</ecNumber>
    </recommendedName>
</protein>
<dbReference type="STRING" id="1434111.MSLAZ_2999"/>
<feature type="domain" description="Glutamine amidotransferase type-2" evidence="7">
    <location>
        <begin position="2"/>
        <end position="214"/>
    </location>
</feature>
<dbReference type="InterPro" id="IPR006426">
    <property type="entry name" value="Asn_synth_AEB"/>
</dbReference>
<organism evidence="8 9">
    <name type="scientific">Methanosarcina lacustris Z-7289</name>
    <dbReference type="NCBI Taxonomy" id="1434111"/>
    <lineage>
        <taxon>Archaea</taxon>
        <taxon>Methanobacteriati</taxon>
        <taxon>Methanobacteriota</taxon>
        <taxon>Stenosarchaea group</taxon>
        <taxon>Methanomicrobia</taxon>
        <taxon>Methanosarcinales</taxon>
        <taxon>Methanosarcinaceae</taxon>
        <taxon>Methanosarcina</taxon>
    </lineage>
</organism>
<evidence type="ECO:0000256" key="3">
    <source>
        <dbReference type="ARBA" id="ARBA00022840"/>
    </source>
</evidence>
<dbReference type="RefSeq" id="WP_048128402.1">
    <property type="nucleotide sequence ID" value="NZ_CP009515.1"/>
</dbReference>
<comment type="catalytic activity">
    <reaction evidence="5">
        <text>L-aspartate + L-glutamine + ATP + H2O = L-asparagine + L-glutamate + AMP + diphosphate + H(+)</text>
        <dbReference type="Rhea" id="RHEA:12228"/>
        <dbReference type="ChEBI" id="CHEBI:15377"/>
        <dbReference type="ChEBI" id="CHEBI:15378"/>
        <dbReference type="ChEBI" id="CHEBI:29985"/>
        <dbReference type="ChEBI" id="CHEBI:29991"/>
        <dbReference type="ChEBI" id="CHEBI:30616"/>
        <dbReference type="ChEBI" id="CHEBI:33019"/>
        <dbReference type="ChEBI" id="CHEBI:58048"/>
        <dbReference type="ChEBI" id="CHEBI:58359"/>
        <dbReference type="ChEBI" id="CHEBI:456215"/>
        <dbReference type="EC" id="6.3.5.4"/>
    </reaction>
</comment>
<dbReference type="PANTHER" id="PTHR43284:SF1">
    <property type="entry name" value="ASPARAGINE SYNTHETASE"/>
    <property type="match status" value="1"/>
</dbReference>
<gene>
    <name evidence="8" type="ORF">MSLAZ_2999</name>
</gene>
<dbReference type="InterPro" id="IPR017932">
    <property type="entry name" value="GATase_2_dom"/>
</dbReference>
<evidence type="ECO:0000313" key="8">
    <source>
        <dbReference type="EMBL" id="AKB76260.1"/>
    </source>
</evidence>
<keyword evidence="2 5" id="KW-0547">Nucleotide-binding</keyword>
<dbReference type="InterPro" id="IPR014729">
    <property type="entry name" value="Rossmann-like_a/b/a_fold"/>
</dbReference>
<dbReference type="Gene3D" id="3.60.20.10">
    <property type="entry name" value="Glutamine Phosphoribosylpyrophosphate, subunit 1, domain 1"/>
    <property type="match status" value="1"/>
</dbReference>
<dbReference type="Gene3D" id="3.40.50.620">
    <property type="entry name" value="HUPs"/>
    <property type="match status" value="1"/>
</dbReference>
<sequence length="627" mass="73122">MPGLTGIIKEQGNTPDIEQLLPKMCEIIKYEDWYKTDTFLDKTIGMGRVSLGILNPETQPIFNENKNLCIMMEGEIYDYRDLKEDLISKGHTFLVNNDPEFILHFYEEYKSDFAEKVKELNGIFLFAIYDCNSHELIICNDRYGLKPLYLCKRDNYLLFSSEIKAILQDQSIKREVNLEAMTEFFSFGYVLGDKTLMEGIKLLPPASVFTYSNAKSEIKKYWSWNEIKKIDVINEEKIVDELGRLWLQAVERRMQGNGKIGAFLSGGLDSRAIVSAIDSKYLPIHTLTFGKKDCDDYTIAKRVSETLKTKHHFVEITAERWFSGIEKTVWITEGFLNVIHQHTWDAVDRMKENSDINLNGFAGDLVVGGSYLSKDFVNIKNIEDYLNNVFLKMNKGYIGSTCGKEIYNSHMSEILCTSSRNSIEKWIKQEIKTSQDSDYFFLNNRVRRFTIMGTVSAQTKLENRKPFYDNDFIEFVYSLPNELRSNSYIYNKMLIKFFPATFKFIPWQKTGMPISAPKNIAKGYRLYRGCKSLTNSLLRKISLSPMFKDNTNYVDYNNWMRNNKELRKYIYDTLLSEKSMNRGYFNSEFLKKLIDDHMKGKKSHAQIIGLFLTFELFNRMFIDGEKL</sequence>
<feature type="binding site" evidence="6">
    <location>
        <position position="98"/>
    </location>
    <ligand>
        <name>L-glutamine</name>
        <dbReference type="ChEBI" id="CHEBI:58359"/>
    </ligand>
</feature>
<evidence type="ECO:0000259" key="7">
    <source>
        <dbReference type="PROSITE" id="PS51278"/>
    </source>
</evidence>
<dbReference type="InterPro" id="IPR001962">
    <property type="entry name" value="Asn_synthase"/>
</dbReference>
<evidence type="ECO:0000256" key="2">
    <source>
        <dbReference type="ARBA" id="ARBA00022741"/>
    </source>
</evidence>
<dbReference type="GO" id="GO:0004066">
    <property type="term" value="F:asparagine synthase (glutamine-hydrolyzing) activity"/>
    <property type="evidence" value="ECO:0007669"/>
    <property type="project" value="UniProtKB-EC"/>
</dbReference>
<dbReference type="KEGG" id="mls:MSLAZ_2999"/>
<dbReference type="PROSITE" id="PS51278">
    <property type="entry name" value="GATASE_TYPE_2"/>
    <property type="match status" value="1"/>
</dbReference>
<dbReference type="EC" id="6.3.5.4" evidence="5"/>